<dbReference type="SUPFAM" id="SSF109854">
    <property type="entry name" value="DinB/YfiT-like putative metalloenzymes"/>
    <property type="match status" value="1"/>
</dbReference>
<dbReference type="OrthoDB" id="2363925at2"/>
<accession>A0A7K1LJH4</accession>
<dbReference type="Pfam" id="PF12867">
    <property type="entry name" value="DinB_2"/>
    <property type="match status" value="1"/>
</dbReference>
<keyword evidence="3" id="KW-1185">Reference proteome</keyword>
<evidence type="ECO:0000313" key="2">
    <source>
        <dbReference type="EMBL" id="MUN55346.1"/>
    </source>
</evidence>
<sequence>MDAIELLKDLANRPSEVAARLKDRVRDEMLNVHPGEHDNSVAWLLWHTAREIDEQVSALSGQETVWVSQNFDERFGLDLEPHELGFGQSAERARSIVVDDAGLLFEHLDAVVAAEQDYIDTLGPADLDDIIDEQWDPPVSRGARLVSVTEDALQHLGQATYVTGMDASVFR</sequence>
<dbReference type="InterPro" id="IPR024775">
    <property type="entry name" value="DinB-like"/>
</dbReference>
<feature type="domain" description="DinB-like" evidence="1">
    <location>
        <begin position="23"/>
        <end position="159"/>
    </location>
</feature>
<evidence type="ECO:0000259" key="1">
    <source>
        <dbReference type="Pfam" id="PF12867"/>
    </source>
</evidence>
<proteinExistence type="predicted"/>
<comment type="caution">
    <text evidence="2">The sequence shown here is derived from an EMBL/GenBank/DDBJ whole genome shotgun (WGS) entry which is preliminary data.</text>
</comment>
<dbReference type="EMBL" id="WOGT01000005">
    <property type="protein sequence ID" value="MUN55346.1"/>
    <property type="molecule type" value="Genomic_DNA"/>
</dbReference>
<dbReference type="InterPro" id="IPR034660">
    <property type="entry name" value="DinB/YfiT-like"/>
</dbReference>
<evidence type="ECO:0000313" key="3">
    <source>
        <dbReference type="Proteomes" id="UP000462152"/>
    </source>
</evidence>
<name>A0A7K1LJH4_9MICC</name>
<dbReference type="RefSeq" id="WP_129315917.1">
    <property type="nucleotide sequence ID" value="NZ_NOIQ01000014.1"/>
</dbReference>
<dbReference type="AlphaFoldDB" id="A0A7K1LJH4"/>
<dbReference type="Proteomes" id="UP000462152">
    <property type="component" value="Unassembled WGS sequence"/>
</dbReference>
<protein>
    <submittedName>
        <fullName evidence="2">DUF664 domain-containing protein</fullName>
    </submittedName>
</protein>
<gene>
    <name evidence="2" type="ORF">GMA10_09015</name>
</gene>
<organism evidence="2 3">
    <name type="scientific">Rothia koreensis</name>
    <dbReference type="NCBI Taxonomy" id="592378"/>
    <lineage>
        <taxon>Bacteria</taxon>
        <taxon>Bacillati</taxon>
        <taxon>Actinomycetota</taxon>
        <taxon>Actinomycetes</taxon>
        <taxon>Micrococcales</taxon>
        <taxon>Micrococcaceae</taxon>
        <taxon>Rothia</taxon>
    </lineage>
</organism>
<dbReference type="NCBIfam" id="NF047843">
    <property type="entry name" value="MST_Rv0443"/>
    <property type="match status" value="1"/>
</dbReference>
<reference evidence="2 3" key="1">
    <citation type="submission" date="2019-12" db="EMBL/GenBank/DDBJ databases">
        <authorList>
            <person name="Li J."/>
            <person name="Shi Y."/>
            <person name="Xu G."/>
            <person name="Xiao D."/>
            <person name="Ran X."/>
        </authorList>
    </citation>
    <scope>NUCLEOTIDE SEQUENCE [LARGE SCALE GENOMIC DNA]</scope>
    <source>
        <strain evidence="2 3">JCM 15915</strain>
    </source>
</reference>
<dbReference type="Gene3D" id="1.20.120.450">
    <property type="entry name" value="dinb family like domain"/>
    <property type="match status" value="1"/>
</dbReference>